<sequence>MTDYVTSADGTRIGFDRVGSGPPVVLVGGAMQFRAFDPTTTEMAGHLARHGFEVVNYDRRGRGDSPAEAPITLAQTLDDLRALIDELTEGADDAVALFGNSSGASIALAAAAAGLPVSKLVFFEAPLDAELGHEGAVFLDELRERIAAGDRTGTLEVYMADMPPEWIEGAKQSEAWTTMLAIAPSLEPDAESLAWTQTAPRRELWAGITQPTLALVGTETMDFMDAAADSLVANLPHAQKRAIEASDHRWEPRTLALVIAEFLVG</sequence>
<protein>
    <submittedName>
        <fullName evidence="2">Alpha/beta fold hydrolase</fullName>
    </submittedName>
</protein>
<proteinExistence type="predicted"/>
<evidence type="ECO:0000313" key="3">
    <source>
        <dbReference type="Proteomes" id="UP000325243"/>
    </source>
</evidence>
<dbReference type="RefSeq" id="WP_148732447.1">
    <property type="nucleotide sequence ID" value="NZ_VSSB01000001.1"/>
</dbReference>
<dbReference type="InterPro" id="IPR000073">
    <property type="entry name" value="AB_hydrolase_1"/>
</dbReference>
<dbReference type="SUPFAM" id="SSF53474">
    <property type="entry name" value="alpha/beta-Hydrolases"/>
    <property type="match status" value="1"/>
</dbReference>
<dbReference type="Pfam" id="PF12697">
    <property type="entry name" value="Abhydrolase_6"/>
    <property type="match status" value="1"/>
</dbReference>
<evidence type="ECO:0000259" key="1">
    <source>
        <dbReference type="Pfam" id="PF12697"/>
    </source>
</evidence>
<keyword evidence="2" id="KW-0378">Hydrolase</keyword>
<name>A0A5S4V1B3_9MICO</name>
<dbReference type="InterPro" id="IPR050228">
    <property type="entry name" value="Carboxylesterase_BioH"/>
</dbReference>
<organism evidence="2 3">
    <name type="scientific">Agromyces mariniharenae</name>
    <dbReference type="NCBI Taxonomy" id="2604423"/>
    <lineage>
        <taxon>Bacteria</taxon>
        <taxon>Bacillati</taxon>
        <taxon>Actinomycetota</taxon>
        <taxon>Actinomycetes</taxon>
        <taxon>Micrococcales</taxon>
        <taxon>Microbacteriaceae</taxon>
        <taxon>Agromyces</taxon>
    </lineage>
</organism>
<dbReference type="Proteomes" id="UP000325243">
    <property type="component" value="Unassembled WGS sequence"/>
</dbReference>
<accession>A0A5S4V1B3</accession>
<dbReference type="Gene3D" id="3.40.50.1820">
    <property type="entry name" value="alpha/beta hydrolase"/>
    <property type="match status" value="1"/>
</dbReference>
<reference evidence="2 3" key="1">
    <citation type="submission" date="2019-08" db="EMBL/GenBank/DDBJ databases">
        <authorList>
            <person name="Hu J."/>
        </authorList>
    </citation>
    <scope>NUCLEOTIDE SEQUENCE [LARGE SCALE GENOMIC DNA]</scope>
    <source>
        <strain evidence="2 3">NEAU-184</strain>
    </source>
</reference>
<comment type="caution">
    <text evidence="2">The sequence shown here is derived from an EMBL/GenBank/DDBJ whole genome shotgun (WGS) entry which is preliminary data.</text>
</comment>
<evidence type="ECO:0000313" key="2">
    <source>
        <dbReference type="EMBL" id="TYL52984.1"/>
    </source>
</evidence>
<dbReference type="InterPro" id="IPR029058">
    <property type="entry name" value="AB_hydrolase_fold"/>
</dbReference>
<dbReference type="GO" id="GO:0016787">
    <property type="term" value="F:hydrolase activity"/>
    <property type="evidence" value="ECO:0007669"/>
    <property type="project" value="UniProtKB-KW"/>
</dbReference>
<dbReference type="AlphaFoldDB" id="A0A5S4V1B3"/>
<dbReference type="PANTHER" id="PTHR43194">
    <property type="entry name" value="HYDROLASE ALPHA/BETA FOLD FAMILY"/>
    <property type="match status" value="1"/>
</dbReference>
<gene>
    <name evidence="2" type="ORF">FYC51_04445</name>
</gene>
<feature type="domain" description="AB hydrolase-1" evidence="1">
    <location>
        <begin position="24"/>
        <end position="249"/>
    </location>
</feature>
<dbReference type="PANTHER" id="PTHR43194:SF2">
    <property type="entry name" value="PEROXISOMAL MEMBRANE PROTEIN LPX1"/>
    <property type="match status" value="1"/>
</dbReference>
<keyword evidence="3" id="KW-1185">Reference proteome</keyword>
<dbReference type="EMBL" id="VSSB01000001">
    <property type="protein sequence ID" value="TYL52984.1"/>
    <property type="molecule type" value="Genomic_DNA"/>
</dbReference>